<dbReference type="AlphaFoldDB" id="A0AAD8MW79"/>
<dbReference type="CDD" id="cd04051">
    <property type="entry name" value="C2_SRC2_like"/>
    <property type="match status" value="1"/>
</dbReference>
<sequence>MEYRNLEITLISAKDIKNVNLISKMDVYAIVWIDGGDPSAIKRSPTHKEAGPDPKWNFQMKFVVDDAAAQQNRLTLIIRLRSQRDLGDKDIGDVRIPIKEIIGQNVGDDKEEQSIKHQVRRPDGRPKGELSLSYKFSDKIAGEQTKSRSLEEPLTAYPAAKYAESGSSYGHQLPQGGYPPAGYPQQGAYPLAGYPQQGGYPPAGYPQQGAPPVAGYGFPPQQPYGGYPPQQAYGGYPPQQGYGGYPPQQGYGGYPPQQGYGYQPVQKKNKLGSKMGMGMGLLGGAIGGMMLGDMISDIGEAGYEAGYEDAGGDMDF</sequence>
<proteinExistence type="predicted"/>
<dbReference type="PROSITE" id="PS50004">
    <property type="entry name" value="C2"/>
    <property type="match status" value="1"/>
</dbReference>
<dbReference type="EMBL" id="JAUIZM010000004">
    <property type="protein sequence ID" value="KAK1387601.1"/>
    <property type="molecule type" value="Genomic_DNA"/>
</dbReference>
<dbReference type="PANTHER" id="PTHR32246">
    <property type="entry name" value="INGRESSION PROTEIN FIC1"/>
    <property type="match status" value="1"/>
</dbReference>
<dbReference type="InterPro" id="IPR035892">
    <property type="entry name" value="C2_domain_sf"/>
</dbReference>
<accession>A0AAD8MW79</accession>
<dbReference type="SMART" id="SM00239">
    <property type="entry name" value="C2"/>
    <property type="match status" value="1"/>
</dbReference>
<evidence type="ECO:0000313" key="4">
    <source>
        <dbReference type="Proteomes" id="UP001237642"/>
    </source>
</evidence>
<dbReference type="Pfam" id="PF00168">
    <property type="entry name" value="C2"/>
    <property type="match status" value="1"/>
</dbReference>
<dbReference type="InterPro" id="IPR044750">
    <property type="entry name" value="C2_SRC2/BAP"/>
</dbReference>
<feature type="domain" description="C2" evidence="2">
    <location>
        <begin position="1"/>
        <end position="115"/>
    </location>
</feature>
<evidence type="ECO:0000259" key="2">
    <source>
        <dbReference type="PROSITE" id="PS50004"/>
    </source>
</evidence>
<organism evidence="3 4">
    <name type="scientific">Heracleum sosnowskyi</name>
    <dbReference type="NCBI Taxonomy" id="360622"/>
    <lineage>
        <taxon>Eukaryota</taxon>
        <taxon>Viridiplantae</taxon>
        <taxon>Streptophyta</taxon>
        <taxon>Embryophyta</taxon>
        <taxon>Tracheophyta</taxon>
        <taxon>Spermatophyta</taxon>
        <taxon>Magnoliopsida</taxon>
        <taxon>eudicotyledons</taxon>
        <taxon>Gunneridae</taxon>
        <taxon>Pentapetalae</taxon>
        <taxon>asterids</taxon>
        <taxon>campanulids</taxon>
        <taxon>Apiales</taxon>
        <taxon>Apiaceae</taxon>
        <taxon>Apioideae</taxon>
        <taxon>apioid superclade</taxon>
        <taxon>Tordylieae</taxon>
        <taxon>Tordyliinae</taxon>
        <taxon>Heracleum</taxon>
    </lineage>
</organism>
<evidence type="ECO:0000256" key="1">
    <source>
        <dbReference type="SAM" id="MobiDB-lite"/>
    </source>
</evidence>
<dbReference type="Proteomes" id="UP001237642">
    <property type="component" value="Unassembled WGS sequence"/>
</dbReference>
<evidence type="ECO:0000313" key="3">
    <source>
        <dbReference type="EMBL" id="KAK1387601.1"/>
    </source>
</evidence>
<dbReference type="GO" id="GO:0006952">
    <property type="term" value="P:defense response"/>
    <property type="evidence" value="ECO:0007669"/>
    <property type="project" value="InterPro"/>
</dbReference>
<dbReference type="InterPro" id="IPR000008">
    <property type="entry name" value="C2_dom"/>
</dbReference>
<dbReference type="Gene3D" id="2.60.40.150">
    <property type="entry name" value="C2 domain"/>
    <property type="match status" value="1"/>
</dbReference>
<gene>
    <name evidence="3" type="ORF">POM88_015779</name>
</gene>
<feature type="compositionally biased region" description="Basic and acidic residues" evidence="1">
    <location>
        <begin position="112"/>
        <end position="128"/>
    </location>
</feature>
<protein>
    <submittedName>
        <fullName evidence="3">Cytokinesis protein sepA-like</fullName>
    </submittedName>
</protein>
<keyword evidence="4" id="KW-1185">Reference proteome</keyword>
<reference evidence="3" key="1">
    <citation type="submission" date="2023-02" db="EMBL/GenBank/DDBJ databases">
        <title>Genome of toxic invasive species Heracleum sosnowskyi carries increased number of genes despite the absence of recent whole-genome duplications.</title>
        <authorList>
            <person name="Schelkunov M."/>
            <person name="Shtratnikova V."/>
            <person name="Makarenko M."/>
            <person name="Klepikova A."/>
            <person name="Omelchenko D."/>
            <person name="Novikova G."/>
            <person name="Obukhova E."/>
            <person name="Bogdanov V."/>
            <person name="Penin A."/>
            <person name="Logacheva M."/>
        </authorList>
    </citation>
    <scope>NUCLEOTIDE SEQUENCE</scope>
    <source>
        <strain evidence="3">Hsosn_3</strain>
        <tissue evidence="3">Leaf</tissue>
    </source>
</reference>
<feature type="region of interest" description="Disordered" evidence="1">
    <location>
        <begin position="107"/>
        <end position="131"/>
    </location>
</feature>
<name>A0AAD8MW79_9APIA</name>
<comment type="caution">
    <text evidence="3">The sequence shown here is derived from an EMBL/GenBank/DDBJ whole genome shotgun (WGS) entry which is preliminary data.</text>
</comment>
<dbReference type="SUPFAM" id="SSF49562">
    <property type="entry name" value="C2 domain (Calcium/lipid-binding domain, CaLB)"/>
    <property type="match status" value="1"/>
</dbReference>
<dbReference type="PANTHER" id="PTHR32246:SF173">
    <property type="entry name" value="C2 DOMAIN-CONTAINING PROTEIN"/>
    <property type="match status" value="1"/>
</dbReference>
<reference evidence="3" key="2">
    <citation type="submission" date="2023-05" db="EMBL/GenBank/DDBJ databases">
        <authorList>
            <person name="Schelkunov M.I."/>
        </authorList>
    </citation>
    <scope>NUCLEOTIDE SEQUENCE</scope>
    <source>
        <strain evidence="3">Hsosn_3</strain>
        <tissue evidence="3">Leaf</tissue>
    </source>
</reference>